<comment type="caution">
    <text evidence="3">The sequence shown here is derived from an EMBL/GenBank/DDBJ whole genome shotgun (WGS) entry which is preliminary data.</text>
</comment>
<gene>
    <name evidence="3" type="ORF">E2986_13258</name>
</gene>
<protein>
    <submittedName>
        <fullName evidence="3">Uncharacterized protein</fullName>
    </submittedName>
</protein>
<feature type="transmembrane region" description="Helical" evidence="2">
    <location>
        <begin position="64"/>
        <end position="82"/>
    </location>
</feature>
<keyword evidence="2" id="KW-0472">Membrane</keyword>
<evidence type="ECO:0000256" key="2">
    <source>
        <dbReference type="SAM" id="Phobius"/>
    </source>
</evidence>
<proteinExistence type="predicted"/>
<feature type="compositionally biased region" description="Basic and acidic residues" evidence="1">
    <location>
        <begin position="102"/>
        <end position="113"/>
    </location>
</feature>
<evidence type="ECO:0000313" key="4">
    <source>
        <dbReference type="Proteomes" id="UP000655588"/>
    </source>
</evidence>
<organism evidence="3 4">
    <name type="scientific">Frieseomelitta varia</name>
    <dbReference type="NCBI Taxonomy" id="561572"/>
    <lineage>
        <taxon>Eukaryota</taxon>
        <taxon>Metazoa</taxon>
        <taxon>Ecdysozoa</taxon>
        <taxon>Arthropoda</taxon>
        <taxon>Hexapoda</taxon>
        <taxon>Insecta</taxon>
        <taxon>Pterygota</taxon>
        <taxon>Neoptera</taxon>
        <taxon>Endopterygota</taxon>
        <taxon>Hymenoptera</taxon>
        <taxon>Apocrita</taxon>
        <taxon>Aculeata</taxon>
        <taxon>Apoidea</taxon>
        <taxon>Anthophila</taxon>
        <taxon>Apidae</taxon>
        <taxon>Frieseomelitta</taxon>
    </lineage>
</organism>
<keyword evidence="2" id="KW-0812">Transmembrane</keyword>
<keyword evidence="4" id="KW-1185">Reference proteome</keyword>
<dbReference type="EMBL" id="WNWW01000442">
    <property type="protein sequence ID" value="KAF3424818.1"/>
    <property type="molecule type" value="Genomic_DNA"/>
</dbReference>
<keyword evidence="2" id="KW-1133">Transmembrane helix</keyword>
<accession>A0A833SD65</accession>
<dbReference type="Proteomes" id="UP000655588">
    <property type="component" value="Unassembled WGS sequence"/>
</dbReference>
<feature type="region of interest" description="Disordered" evidence="1">
    <location>
        <begin position="100"/>
        <end position="126"/>
    </location>
</feature>
<reference evidence="3" key="1">
    <citation type="submission" date="2019-11" db="EMBL/GenBank/DDBJ databases">
        <title>The nuclear and mitochondrial genomes of Frieseomelitta varia - a highly eusocial stingless bee (Meliponini) with a permanently sterile worker caste.</title>
        <authorList>
            <person name="Freitas F.C.P."/>
            <person name="Lourenco A.P."/>
            <person name="Nunes F.M.F."/>
            <person name="Paschoal A.R."/>
            <person name="Abreu F.C.P."/>
            <person name="Barbin F.O."/>
            <person name="Bataglia L."/>
            <person name="Cardoso-Junior C.A.M."/>
            <person name="Cervoni M.S."/>
            <person name="Silva S.R."/>
            <person name="Dalarmi F."/>
            <person name="Del Lama M.A."/>
            <person name="Depintor T.S."/>
            <person name="Ferreira K.M."/>
            <person name="Goria P.S."/>
            <person name="Jaskot M.C."/>
            <person name="Lago D.C."/>
            <person name="Luna-Lucena D."/>
            <person name="Moda L.M."/>
            <person name="Nascimento L."/>
            <person name="Pedrino M."/>
            <person name="Rabico F.O."/>
            <person name="Sanches F.C."/>
            <person name="Santos D.E."/>
            <person name="Santos C.G."/>
            <person name="Vieira J."/>
            <person name="Lopes T.F."/>
            <person name="Barchuk A.R."/>
            <person name="Hartfelder K."/>
            <person name="Simoes Z.L.P."/>
            <person name="Bitondi M.M.G."/>
            <person name="Pinheiro D.G."/>
        </authorList>
    </citation>
    <scope>NUCLEOTIDE SEQUENCE</scope>
    <source>
        <strain evidence="3">USP_RPSP 00005682</strain>
        <tissue evidence="3">Whole individual</tissue>
    </source>
</reference>
<evidence type="ECO:0000313" key="3">
    <source>
        <dbReference type="EMBL" id="KAF3424818.1"/>
    </source>
</evidence>
<name>A0A833SD65_9HYME</name>
<sequence>MRSASSLDQYNDDDFFSGGPCPSCRLAINKETGRLKFYRKLEITVWDRRWCMGGNDTWRFRVKLMLLIPAVLLPITIIFIALSRSQVIGKTPYHRTYLVQTRRQDERTEETLPRKSIATEHTTTHP</sequence>
<evidence type="ECO:0000256" key="1">
    <source>
        <dbReference type="SAM" id="MobiDB-lite"/>
    </source>
</evidence>
<dbReference type="AlphaFoldDB" id="A0A833SD65"/>